<evidence type="ECO:0000256" key="3">
    <source>
        <dbReference type="ARBA" id="ARBA00023143"/>
    </source>
</evidence>
<dbReference type="PANTHER" id="PTHR30435:SF1">
    <property type="entry name" value="FLAGELLAR HOOK PROTEIN FLGE"/>
    <property type="match status" value="1"/>
</dbReference>
<evidence type="ECO:0000256" key="2">
    <source>
        <dbReference type="ARBA" id="ARBA00009677"/>
    </source>
</evidence>
<dbReference type="RefSeq" id="WP_184243672.1">
    <property type="nucleotide sequence ID" value="NZ_BAAACU010000022.1"/>
</dbReference>
<dbReference type="InterPro" id="IPR053967">
    <property type="entry name" value="LlgE_F_G-like_D1"/>
</dbReference>
<dbReference type="GO" id="GO:0009425">
    <property type="term" value="C:bacterial-type flagellum basal body"/>
    <property type="evidence" value="ECO:0007669"/>
    <property type="project" value="UniProtKB-SubCell"/>
</dbReference>
<feature type="domain" description="Flagellar hook protein FlgE/F/G-like D1" evidence="7">
    <location>
        <begin position="119"/>
        <end position="188"/>
    </location>
</feature>
<sequence>MLRSMYAGVSGMKAFQTKLDVIGNNIANVNTAGFKKGRITFQDMMSQPVRGASEPTALRGGINPSQVGTGVQIGTIDNIHVQGNRQTTNRPLDLQLEGDGMFVLATEIVYNGGNPASGVNLGDTNITYSRAGNFYLDNDGFIVNANGEYLLGRTDTDGNGATDNVYGRIQLPSTADSFSIQGNGIVNYIENGETLQAGQIMLAKFSNNEGLSKVGANMFQNTVNAGRMEQITNEDDVDGDGFPGDMTFLFAPESEGTASIIAGALEMSNVDLAEEFTEMITAQRGFQANTRIITTSDEILQELVNLKR</sequence>
<protein>
    <recommendedName>
        <fullName evidence="4">Flagellar hook protein FlgE</fullName>
    </recommendedName>
</protein>
<evidence type="ECO:0000256" key="4">
    <source>
        <dbReference type="RuleBase" id="RU362116"/>
    </source>
</evidence>
<dbReference type="Pfam" id="PF22692">
    <property type="entry name" value="LlgE_F_G_D1"/>
    <property type="match status" value="1"/>
</dbReference>
<keyword evidence="9" id="KW-1185">Reference proteome</keyword>
<comment type="similarity">
    <text evidence="2 4">Belongs to the flagella basal body rod proteins family.</text>
</comment>
<dbReference type="Pfam" id="PF00460">
    <property type="entry name" value="Flg_bb_rod"/>
    <property type="match status" value="1"/>
</dbReference>
<dbReference type="InterPro" id="IPR001444">
    <property type="entry name" value="Flag_bb_rod_N"/>
</dbReference>
<proteinExistence type="inferred from homology"/>
<evidence type="ECO:0000259" key="7">
    <source>
        <dbReference type="Pfam" id="PF22692"/>
    </source>
</evidence>
<dbReference type="GO" id="GO:0005829">
    <property type="term" value="C:cytosol"/>
    <property type="evidence" value="ECO:0007669"/>
    <property type="project" value="TreeGrafter"/>
</dbReference>
<dbReference type="NCBIfam" id="NF009278">
    <property type="entry name" value="PRK12636.1"/>
    <property type="match status" value="1"/>
</dbReference>
<keyword evidence="3 4" id="KW-0975">Bacterial flagellum</keyword>
<feature type="domain" description="Flagellar basal body rod protein N-terminal" evidence="5">
    <location>
        <begin position="5"/>
        <end position="35"/>
    </location>
</feature>
<comment type="function">
    <text evidence="4">A flexible structure which links the flagellar filament to the drive apparatus in the basal body.</text>
</comment>
<dbReference type="NCBIfam" id="TIGR03506">
    <property type="entry name" value="FlgEFG_subfam"/>
    <property type="match status" value="1"/>
</dbReference>
<gene>
    <name evidence="8" type="ORF">GGQ92_000212</name>
</gene>
<evidence type="ECO:0000313" key="9">
    <source>
        <dbReference type="Proteomes" id="UP000572212"/>
    </source>
</evidence>
<dbReference type="Pfam" id="PF06429">
    <property type="entry name" value="Flg_bbr_C"/>
    <property type="match status" value="1"/>
</dbReference>
<accession>A0A841RJS7</accession>
<evidence type="ECO:0000313" key="8">
    <source>
        <dbReference type="EMBL" id="MBB6511445.1"/>
    </source>
</evidence>
<reference evidence="8 9" key="1">
    <citation type="submission" date="2020-08" db="EMBL/GenBank/DDBJ databases">
        <title>Genomic Encyclopedia of Type Strains, Phase IV (KMG-IV): sequencing the most valuable type-strain genomes for metagenomic binning, comparative biology and taxonomic classification.</title>
        <authorList>
            <person name="Goeker M."/>
        </authorList>
    </citation>
    <scope>NUCLEOTIDE SEQUENCE [LARGE SCALE GENOMIC DNA]</scope>
    <source>
        <strain evidence="8 9">DSM 11805</strain>
    </source>
</reference>
<dbReference type="SUPFAM" id="SSF117143">
    <property type="entry name" value="Flagellar hook protein flgE"/>
    <property type="match status" value="1"/>
</dbReference>
<comment type="caution">
    <text evidence="8">The sequence shown here is derived from an EMBL/GenBank/DDBJ whole genome shotgun (WGS) entry which is preliminary data.</text>
</comment>
<dbReference type="InterPro" id="IPR020013">
    <property type="entry name" value="Flagellar_FlgE/F/G"/>
</dbReference>
<dbReference type="GO" id="GO:0009424">
    <property type="term" value="C:bacterial-type flagellum hook"/>
    <property type="evidence" value="ECO:0007669"/>
    <property type="project" value="TreeGrafter"/>
</dbReference>
<keyword evidence="8" id="KW-0966">Cell projection</keyword>
<keyword evidence="8" id="KW-0282">Flagellum</keyword>
<name>A0A841RJS7_9BACI</name>
<evidence type="ECO:0000259" key="6">
    <source>
        <dbReference type="Pfam" id="PF06429"/>
    </source>
</evidence>
<feature type="domain" description="Flagellar basal-body/hook protein C-terminal" evidence="6">
    <location>
        <begin position="262"/>
        <end position="306"/>
    </location>
</feature>
<evidence type="ECO:0000259" key="5">
    <source>
        <dbReference type="Pfam" id="PF00460"/>
    </source>
</evidence>
<organism evidence="8 9">
    <name type="scientific">Gracilibacillus halotolerans</name>
    <dbReference type="NCBI Taxonomy" id="74386"/>
    <lineage>
        <taxon>Bacteria</taxon>
        <taxon>Bacillati</taxon>
        <taxon>Bacillota</taxon>
        <taxon>Bacilli</taxon>
        <taxon>Bacillales</taxon>
        <taxon>Bacillaceae</taxon>
        <taxon>Gracilibacillus</taxon>
    </lineage>
</organism>
<comment type="subcellular location">
    <subcellularLocation>
        <location evidence="1 4">Bacterial flagellum basal body</location>
    </subcellularLocation>
</comment>
<dbReference type="GO" id="GO:0071978">
    <property type="term" value="P:bacterial-type flagellum-dependent swarming motility"/>
    <property type="evidence" value="ECO:0007669"/>
    <property type="project" value="TreeGrafter"/>
</dbReference>
<dbReference type="PANTHER" id="PTHR30435">
    <property type="entry name" value="FLAGELLAR PROTEIN"/>
    <property type="match status" value="1"/>
</dbReference>
<dbReference type="EMBL" id="JACHON010000001">
    <property type="protein sequence ID" value="MBB6511445.1"/>
    <property type="molecule type" value="Genomic_DNA"/>
</dbReference>
<evidence type="ECO:0000256" key="1">
    <source>
        <dbReference type="ARBA" id="ARBA00004117"/>
    </source>
</evidence>
<keyword evidence="8" id="KW-0969">Cilium</keyword>
<dbReference type="InterPro" id="IPR010930">
    <property type="entry name" value="Flg_bb/hook_C_dom"/>
</dbReference>
<dbReference type="AlphaFoldDB" id="A0A841RJS7"/>
<dbReference type="PROSITE" id="PS00588">
    <property type="entry name" value="FLAGELLA_BB_ROD"/>
    <property type="match status" value="1"/>
</dbReference>
<dbReference type="InterPro" id="IPR037925">
    <property type="entry name" value="FlgE/F/G-like"/>
</dbReference>
<dbReference type="InterPro" id="IPR019776">
    <property type="entry name" value="Flagellar_basal_body_rod_CS"/>
</dbReference>
<dbReference type="Proteomes" id="UP000572212">
    <property type="component" value="Unassembled WGS sequence"/>
</dbReference>